<comment type="caution">
    <text evidence="1">The sequence shown here is derived from an EMBL/GenBank/DDBJ whole genome shotgun (WGS) entry which is preliminary data.</text>
</comment>
<reference evidence="1" key="1">
    <citation type="submission" date="2020-04" db="EMBL/GenBank/DDBJ databases">
        <authorList>
            <person name="Alioto T."/>
            <person name="Alioto T."/>
            <person name="Gomez Garrido J."/>
        </authorList>
    </citation>
    <scope>NUCLEOTIDE SEQUENCE</scope>
    <source>
        <strain evidence="1">A484AB</strain>
    </source>
</reference>
<sequence length="108" mass="12226">MASKGEALNGLNRTSRTEGRFVQSMVRNRLQMILNVGSTGIESWSHPLLLYINDLPNSLKMSKPSMFADDTNLTCVGQTSSEIETKLNEELENVHRWLTANKFTLIKR</sequence>
<protein>
    <submittedName>
        <fullName evidence="1">Uncharacterized protein</fullName>
    </submittedName>
</protein>
<name>A0A6S7LMQ8_PARCT</name>
<organism evidence="1 2">
    <name type="scientific">Paramuricea clavata</name>
    <name type="common">Red gorgonian</name>
    <name type="synonym">Violescent sea-whip</name>
    <dbReference type="NCBI Taxonomy" id="317549"/>
    <lineage>
        <taxon>Eukaryota</taxon>
        <taxon>Metazoa</taxon>
        <taxon>Cnidaria</taxon>
        <taxon>Anthozoa</taxon>
        <taxon>Octocorallia</taxon>
        <taxon>Malacalcyonacea</taxon>
        <taxon>Plexauridae</taxon>
        <taxon>Paramuricea</taxon>
    </lineage>
</organism>
<dbReference type="OrthoDB" id="426210at2759"/>
<evidence type="ECO:0000313" key="1">
    <source>
        <dbReference type="EMBL" id="CAB4038842.1"/>
    </source>
</evidence>
<keyword evidence="2" id="KW-1185">Reference proteome</keyword>
<proteinExistence type="predicted"/>
<dbReference type="Proteomes" id="UP001152795">
    <property type="component" value="Unassembled WGS sequence"/>
</dbReference>
<dbReference type="EMBL" id="CACRXK020024660">
    <property type="protein sequence ID" value="CAB4038842.1"/>
    <property type="molecule type" value="Genomic_DNA"/>
</dbReference>
<gene>
    <name evidence="1" type="ORF">PACLA_8A063190</name>
</gene>
<dbReference type="AlphaFoldDB" id="A0A6S7LMQ8"/>
<accession>A0A6S7LMQ8</accession>
<evidence type="ECO:0000313" key="2">
    <source>
        <dbReference type="Proteomes" id="UP001152795"/>
    </source>
</evidence>